<sequence>MVLALTVLFFIVSVLLMLIVLLQPGSSGGMGFLGGGSQSAFGTKTGNVMTKFTTILAALFLIVSFFLGYLNARQEKVETREMLEILDEVEQLPDTSTDVIGEDIGVDISDTNE</sequence>
<evidence type="ECO:0000256" key="7">
    <source>
        <dbReference type="ARBA" id="ARBA00022989"/>
    </source>
</evidence>
<evidence type="ECO:0000256" key="4">
    <source>
        <dbReference type="ARBA" id="ARBA00022475"/>
    </source>
</evidence>
<name>A0A0F8X5X0_9ZZZZ</name>
<dbReference type="GO" id="GO:0065002">
    <property type="term" value="P:intracellular protein transmembrane transport"/>
    <property type="evidence" value="ECO:0007669"/>
    <property type="project" value="TreeGrafter"/>
</dbReference>
<dbReference type="Pfam" id="PF03840">
    <property type="entry name" value="SecG"/>
    <property type="match status" value="1"/>
</dbReference>
<keyword evidence="4" id="KW-1003">Cell membrane</keyword>
<dbReference type="GO" id="GO:0015450">
    <property type="term" value="F:protein-transporting ATPase activity"/>
    <property type="evidence" value="ECO:0007669"/>
    <property type="project" value="InterPro"/>
</dbReference>
<feature type="transmembrane region" description="Helical" evidence="10">
    <location>
        <begin position="55"/>
        <end position="72"/>
    </location>
</feature>
<dbReference type="GO" id="GO:0005886">
    <property type="term" value="C:plasma membrane"/>
    <property type="evidence" value="ECO:0007669"/>
    <property type="project" value="UniProtKB-SubCell"/>
</dbReference>
<evidence type="ECO:0000256" key="3">
    <source>
        <dbReference type="ARBA" id="ARBA00022448"/>
    </source>
</evidence>
<accession>A0A0F8X5X0</accession>
<dbReference type="NCBIfam" id="TIGR00810">
    <property type="entry name" value="secG"/>
    <property type="match status" value="1"/>
</dbReference>
<evidence type="ECO:0000256" key="10">
    <source>
        <dbReference type="SAM" id="Phobius"/>
    </source>
</evidence>
<evidence type="ECO:0000256" key="9">
    <source>
        <dbReference type="ARBA" id="ARBA00023136"/>
    </source>
</evidence>
<evidence type="ECO:0000313" key="11">
    <source>
        <dbReference type="EMBL" id="KKK64502.1"/>
    </source>
</evidence>
<comment type="subcellular location">
    <subcellularLocation>
        <location evidence="1">Cell membrane</location>
        <topology evidence="1">Multi-pass membrane protein</topology>
    </subcellularLocation>
</comment>
<evidence type="ECO:0000256" key="2">
    <source>
        <dbReference type="ARBA" id="ARBA00008445"/>
    </source>
</evidence>
<evidence type="ECO:0000256" key="8">
    <source>
        <dbReference type="ARBA" id="ARBA00023010"/>
    </source>
</evidence>
<keyword evidence="5 10" id="KW-0812">Transmembrane</keyword>
<dbReference type="EMBL" id="LAZR01060996">
    <property type="protein sequence ID" value="KKK64502.1"/>
    <property type="molecule type" value="Genomic_DNA"/>
</dbReference>
<dbReference type="AlphaFoldDB" id="A0A0F8X5X0"/>
<dbReference type="InterPro" id="IPR004692">
    <property type="entry name" value="SecG"/>
</dbReference>
<evidence type="ECO:0008006" key="12">
    <source>
        <dbReference type="Google" id="ProtNLM"/>
    </source>
</evidence>
<dbReference type="GO" id="GO:0043952">
    <property type="term" value="P:protein transport by the Sec complex"/>
    <property type="evidence" value="ECO:0007669"/>
    <property type="project" value="TreeGrafter"/>
</dbReference>
<evidence type="ECO:0000256" key="5">
    <source>
        <dbReference type="ARBA" id="ARBA00022692"/>
    </source>
</evidence>
<organism evidence="11">
    <name type="scientific">marine sediment metagenome</name>
    <dbReference type="NCBI Taxonomy" id="412755"/>
    <lineage>
        <taxon>unclassified sequences</taxon>
        <taxon>metagenomes</taxon>
        <taxon>ecological metagenomes</taxon>
    </lineage>
</organism>
<protein>
    <recommendedName>
        <fullName evidence="12">Protein-export membrane protein SecG</fullName>
    </recommendedName>
</protein>
<gene>
    <name evidence="11" type="ORF">LCGC14_2983540</name>
</gene>
<proteinExistence type="inferred from homology"/>
<keyword evidence="3" id="KW-0813">Transport</keyword>
<dbReference type="GO" id="GO:0009306">
    <property type="term" value="P:protein secretion"/>
    <property type="evidence" value="ECO:0007669"/>
    <property type="project" value="InterPro"/>
</dbReference>
<keyword evidence="7 10" id="KW-1133">Transmembrane helix</keyword>
<dbReference type="PANTHER" id="PTHR34182">
    <property type="entry name" value="PROTEIN-EXPORT MEMBRANE PROTEIN SECG"/>
    <property type="match status" value="1"/>
</dbReference>
<keyword evidence="9 10" id="KW-0472">Membrane</keyword>
<keyword evidence="6" id="KW-0653">Protein transport</keyword>
<reference evidence="11" key="1">
    <citation type="journal article" date="2015" name="Nature">
        <title>Complex archaea that bridge the gap between prokaryotes and eukaryotes.</title>
        <authorList>
            <person name="Spang A."/>
            <person name="Saw J.H."/>
            <person name="Jorgensen S.L."/>
            <person name="Zaremba-Niedzwiedzka K."/>
            <person name="Martijn J."/>
            <person name="Lind A.E."/>
            <person name="van Eijk R."/>
            <person name="Schleper C."/>
            <person name="Guy L."/>
            <person name="Ettema T.J."/>
        </authorList>
    </citation>
    <scope>NUCLEOTIDE SEQUENCE</scope>
</reference>
<dbReference type="PANTHER" id="PTHR34182:SF1">
    <property type="entry name" value="PROTEIN-EXPORT MEMBRANE PROTEIN SECG"/>
    <property type="match status" value="1"/>
</dbReference>
<dbReference type="PRINTS" id="PR01651">
    <property type="entry name" value="SECGEXPORT"/>
</dbReference>
<comment type="similarity">
    <text evidence="2">Belongs to the SecG family.</text>
</comment>
<keyword evidence="8" id="KW-0811">Translocation</keyword>
<comment type="caution">
    <text evidence="11">The sequence shown here is derived from an EMBL/GenBank/DDBJ whole genome shotgun (WGS) entry which is preliminary data.</text>
</comment>
<evidence type="ECO:0000256" key="6">
    <source>
        <dbReference type="ARBA" id="ARBA00022927"/>
    </source>
</evidence>
<evidence type="ECO:0000256" key="1">
    <source>
        <dbReference type="ARBA" id="ARBA00004651"/>
    </source>
</evidence>